<dbReference type="RefSeq" id="WP_235898111.1">
    <property type="nucleotide sequence ID" value="NZ_JBCLPP010000007.1"/>
</dbReference>
<protein>
    <submittedName>
        <fullName evidence="1">DUF4374 domain-containing protein</fullName>
    </submittedName>
</protein>
<dbReference type="EMBL" id="JBCLPP010000007">
    <property type="protein sequence ID" value="MEY8244727.1"/>
    <property type="molecule type" value="Genomic_DNA"/>
</dbReference>
<accession>A0ABV4CTL4</accession>
<gene>
    <name evidence="1" type="ORF">AAK873_03710</name>
</gene>
<organism evidence="1 2">
    <name type="scientific">Heminiphilus faecis</name>
    <dbReference type="NCBI Taxonomy" id="2601703"/>
    <lineage>
        <taxon>Bacteria</taxon>
        <taxon>Pseudomonadati</taxon>
        <taxon>Bacteroidota</taxon>
        <taxon>Bacteroidia</taxon>
        <taxon>Bacteroidales</taxon>
        <taxon>Muribaculaceae</taxon>
        <taxon>Heminiphilus</taxon>
    </lineage>
</organism>
<proteinExistence type="predicted"/>
<evidence type="ECO:0000313" key="2">
    <source>
        <dbReference type="Proteomes" id="UP001565200"/>
    </source>
</evidence>
<name>A0ABV4CTL4_9BACT</name>
<comment type="caution">
    <text evidence="1">The sequence shown here is derived from an EMBL/GenBank/DDBJ whole genome shotgun (WGS) entry which is preliminary data.</text>
</comment>
<keyword evidence="2" id="KW-1185">Reference proteome</keyword>
<reference evidence="1 2" key="1">
    <citation type="submission" date="2024-03" db="EMBL/GenBank/DDBJ databases">
        <title>Mouse gut bacterial collection (mGBC) of GemPharmatech.</title>
        <authorList>
            <person name="He Y."/>
            <person name="Dong L."/>
            <person name="Wu D."/>
            <person name="Gao X."/>
            <person name="Lin Z."/>
        </authorList>
    </citation>
    <scope>NUCLEOTIDE SEQUENCE [LARGE SCALE GENOMIC DNA]</scope>
    <source>
        <strain evidence="1 2">54-13</strain>
    </source>
</reference>
<dbReference type="Pfam" id="PF14298">
    <property type="entry name" value="DUF4374"/>
    <property type="match status" value="1"/>
</dbReference>
<sequence length="467" mass="51078">MNNHLFMRAMCTLALPAVILSGCSDNEELSDETKPEETNGKFVIAATVTDSKGTTNILLTAESLDEGHISVGNNTGLLNDGASQWVFHPGNYLYALTYNQGNAGTTRSYLLNSDGDVAPREMEYKISRFTSYGIYKDLIITTSTGSAPASQADGNGYLPKTLLVSYLDVDAETSRQNDTSTGAYSVENYFDNGEYVTLAGLEKSGDRIFSGAIPMGLSQYGAAVENGKWIRPGYEDLVKTADGGSNSSSYKKGELQWTQYPDECRVAIFNDETLTDPTFAKTDRISYPCGRFKSQYYQTIWAADNGDIYVFSPSYAKTMTDSRQKTVLPAGVCRIPAGSSQFDSYYCNIEEQSEGRSFMRCWPAGGSRFLMLMYDRPFTEKNFVATDFAIFDAEAKKLTFVSGLPSTVSSIGKTVFAKDGYVYVSVNVTDGDPAIYKIATTTAQASRGLTVDKATDITGFGYMEVKK</sequence>
<dbReference type="Proteomes" id="UP001565200">
    <property type="component" value="Unassembled WGS sequence"/>
</dbReference>
<dbReference type="InterPro" id="IPR025401">
    <property type="entry name" value="DUF4374"/>
</dbReference>
<evidence type="ECO:0000313" key="1">
    <source>
        <dbReference type="EMBL" id="MEY8244727.1"/>
    </source>
</evidence>